<dbReference type="Proteomes" id="UP000265140">
    <property type="component" value="Chromosome 12"/>
</dbReference>
<dbReference type="AlphaFoldDB" id="A0A6Q2XJE6"/>
<dbReference type="GO" id="GO:0032991">
    <property type="term" value="C:protein-containing complex"/>
    <property type="evidence" value="ECO:0007669"/>
    <property type="project" value="UniProtKB-ARBA"/>
</dbReference>
<evidence type="ECO:0000256" key="10">
    <source>
        <dbReference type="RuleBase" id="RU000394"/>
    </source>
</evidence>
<feature type="binding site" evidence="9">
    <location>
        <begin position="86"/>
        <end position="93"/>
    </location>
    <ligand>
        <name>ATP</name>
        <dbReference type="ChEBI" id="CHEBI:30616"/>
    </ligand>
</feature>
<evidence type="ECO:0000256" key="6">
    <source>
        <dbReference type="ARBA" id="ARBA00023054"/>
    </source>
</evidence>
<feature type="coiled-coil region" evidence="11">
    <location>
        <begin position="788"/>
        <end position="843"/>
    </location>
</feature>
<evidence type="ECO:0000256" key="7">
    <source>
        <dbReference type="ARBA" id="ARBA00023175"/>
    </source>
</evidence>
<dbReference type="InterPro" id="IPR001752">
    <property type="entry name" value="Kinesin_motor_dom"/>
</dbReference>
<sequence length="932" mass="105885">MADATSECNIKVLCRFRPLNQSEILRGDQCIPTFKGDDTVVVGGKSYVFDRVFPTNTTQEQVYNTCAKQIVKDVLGGYNGTIFAYGQTSSGKTHTMEGKLHDPNQMGIIPRIAEDIFSHIFSMDENLEFHIKVWIHLHYLHFECHYIFKDVTKTNLAVHEDKNKIPYVKGCTERFVSSPDEVMDVIDEGKNNRHVAVTNMNEHSSRSHSIFLINIKQEHVETEQKLCGKLYLVDLAGSEKVSKTGAAGAVLDEAKNINKSLSALGNVISALAEGTKTHVPYRDSKMTRILQDSLGGNCRTTMFICCSPSSFNDAETKSTLMFGQRAKTIRNTASVNLELTADQWKRKYEKEKEKNKIMKETIQRLEAELNRWRNGENVPETERTTADVVPLEFVEDRSPTIILDNDTSSIVVRISEEERQKYEEEIRKLYKQLDDKVRLLASSRGDGDKVQAELGRLQVESNCAKTEVKEVLQALEELAINYDQKSQEVEEKGLQNQLLADQLAQKMASLMELEAELSHMQEVSGQQRKRIADVLNGLMRDLSEFSTIVGNGEIKLPVEISGAIEEEFTVARLYISKIKSEVKSMVKRCRQLENLQLECHRKMEETGRELSSCQLLISQHEAKIRSLTEYMQSVEQKKRMLEESHDSLSEELARLQEPGDTPVRRHISQATGSGGGKVPTQQGDAHRGHYHKQMARLRDEINEKQRIIDDLTESVIFKTAVTPLVYDQIIPMEGLPWKSLVTHCPARELQTLHNLRKLFVQDLTSRVKKSSEMEPDDSGGSCTQKQKISFLENNLDQLTKVHKQLVRDNADLRCELPKLEKRLRSTAERVKALETALRDAKEGAMIDRRRYQQEVDRIKDAMRTKNALRRPHAAQIAKPVRPKQLPVCSPTNPFYTRVSEPANTYSNVLFQRSITEQTASPHSQLSSVQANT</sequence>
<dbReference type="GO" id="GO:0030951">
    <property type="term" value="P:establishment or maintenance of microtubule cytoskeleton polarity"/>
    <property type="evidence" value="ECO:0007669"/>
    <property type="project" value="UniProtKB-ARBA"/>
</dbReference>
<name>A0A6Q2XJE6_ESOLU</name>
<evidence type="ECO:0000256" key="4">
    <source>
        <dbReference type="ARBA" id="ARBA00022741"/>
    </source>
</evidence>
<dbReference type="InterPro" id="IPR027640">
    <property type="entry name" value="Kinesin-like_fam"/>
</dbReference>
<reference evidence="14" key="2">
    <citation type="submission" date="2020-02" db="EMBL/GenBank/DDBJ databases">
        <title>Esox lucius (northern pike) genome, fEsoLuc1, primary haplotype.</title>
        <authorList>
            <person name="Myers G."/>
            <person name="Karagic N."/>
            <person name="Meyer A."/>
            <person name="Pippel M."/>
            <person name="Reichard M."/>
            <person name="Winkler S."/>
            <person name="Tracey A."/>
            <person name="Sims Y."/>
            <person name="Howe K."/>
            <person name="Rhie A."/>
            <person name="Formenti G."/>
            <person name="Durbin R."/>
            <person name="Fedrigo O."/>
            <person name="Jarvis E.D."/>
        </authorList>
    </citation>
    <scope>NUCLEOTIDE SEQUENCE [LARGE SCALE GENOMIC DNA]</scope>
</reference>
<dbReference type="PANTHER" id="PTHR47968:SF36">
    <property type="entry name" value="KINESIN HEAVY CHAIN ISOFORM X1"/>
    <property type="match status" value="1"/>
</dbReference>
<comment type="similarity">
    <text evidence="9 10">Belongs to the TRAFAC class myosin-kinesin ATPase superfamily. Kinesin family.</text>
</comment>
<evidence type="ECO:0000256" key="8">
    <source>
        <dbReference type="ARBA" id="ARBA00023212"/>
    </source>
</evidence>
<feature type="coiled-coil region" evidence="11">
    <location>
        <begin position="575"/>
        <end position="651"/>
    </location>
</feature>
<keyword evidence="5 9" id="KW-0067">ATP-binding</keyword>
<feature type="coiled-coil region" evidence="11">
    <location>
        <begin position="468"/>
        <end position="523"/>
    </location>
</feature>
<reference evidence="15" key="1">
    <citation type="journal article" date="2014" name="PLoS ONE">
        <title>The genome and linkage map of the northern pike (Esox lucius): conserved synteny revealed between the salmonid sister group and the Neoteleostei.</title>
        <authorList>
            <person name="Rondeau E.B."/>
            <person name="Minkley D.R."/>
            <person name="Leong J.S."/>
            <person name="Messmer A.M."/>
            <person name="Jantzen J.R."/>
            <person name="von Schalburg K.R."/>
            <person name="Lemon C."/>
            <person name="Bird N.H."/>
            <person name="Koop B.F."/>
        </authorList>
    </citation>
    <scope>NUCLEOTIDE SEQUENCE</scope>
</reference>
<evidence type="ECO:0000256" key="3">
    <source>
        <dbReference type="ARBA" id="ARBA00022701"/>
    </source>
</evidence>
<dbReference type="GO" id="GO:0048489">
    <property type="term" value="P:synaptic vesicle transport"/>
    <property type="evidence" value="ECO:0007669"/>
    <property type="project" value="UniProtKB-ARBA"/>
</dbReference>
<dbReference type="GO" id="GO:0005524">
    <property type="term" value="F:ATP binding"/>
    <property type="evidence" value="ECO:0007669"/>
    <property type="project" value="UniProtKB-UniRule"/>
</dbReference>
<evidence type="ECO:0000256" key="5">
    <source>
        <dbReference type="ARBA" id="ARBA00022840"/>
    </source>
</evidence>
<keyword evidence="6 11" id="KW-0175">Coiled coil</keyword>
<dbReference type="Gene3D" id="3.40.850.10">
    <property type="entry name" value="Kinesin motor domain"/>
    <property type="match status" value="1"/>
</dbReference>
<feature type="domain" description="Kinesin motor" evidence="13">
    <location>
        <begin position="9"/>
        <end position="329"/>
    </location>
</feature>
<feature type="coiled-coil region" evidence="11">
    <location>
        <begin position="412"/>
        <end position="439"/>
    </location>
</feature>
<keyword evidence="3 10" id="KW-0493">Microtubule</keyword>
<dbReference type="PANTHER" id="PTHR47968">
    <property type="entry name" value="CENTROMERE PROTEIN E"/>
    <property type="match status" value="1"/>
</dbReference>
<dbReference type="GO" id="GO:0005874">
    <property type="term" value="C:microtubule"/>
    <property type="evidence" value="ECO:0007669"/>
    <property type="project" value="UniProtKB-KW"/>
</dbReference>
<dbReference type="GeneTree" id="ENSGT00940000159439"/>
<feature type="region of interest" description="Disordered" evidence="12">
    <location>
        <begin position="655"/>
        <end position="688"/>
    </location>
</feature>
<organism evidence="14 15">
    <name type="scientific">Esox lucius</name>
    <name type="common">Northern pike</name>
    <dbReference type="NCBI Taxonomy" id="8010"/>
    <lineage>
        <taxon>Eukaryota</taxon>
        <taxon>Metazoa</taxon>
        <taxon>Chordata</taxon>
        <taxon>Craniata</taxon>
        <taxon>Vertebrata</taxon>
        <taxon>Euteleostomi</taxon>
        <taxon>Actinopterygii</taxon>
        <taxon>Neopterygii</taxon>
        <taxon>Teleostei</taxon>
        <taxon>Protacanthopterygii</taxon>
        <taxon>Esociformes</taxon>
        <taxon>Esocidae</taxon>
        <taxon>Esox</taxon>
    </lineage>
</organism>
<dbReference type="PRINTS" id="PR00380">
    <property type="entry name" value="KINESINHEAVY"/>
</dbReference>
<dbReference type="PROSITE" id="PS50067">
    <property type="entry name" value="KINESIN_MOTOR_2"/>
    <property type="match status" value="1"/>
</dbReference>
<dbReference type="CDD" id="cd23649">
    <property type="entry name" value="Khc_CBD_cc"/>
    <property type="match status" value="1"/>
</dbReference>
<evidence type="ECO:0000256" key="2">
    <source>
        <dbReference type="ARBA" id="ARBA00022490"/>
    </source>
</evidence>
<reference evidence="14" key="3">
    <citation type="submission" date="2025-08" db="UniProtKB">
        <authorList>
            <consortium name="Ensembl"/>
        </authorList>
    </citation>
    <scope>IDENTIFICATION</scope>
</reference>
<dbReference type="CDD" id="cd01369">
    <property type="entry name" value="KISc_KHC_KIF5"/>
    <property type="match status" value="1"/>
</dbReference>
<dbReference type="GO" id="GO:0003777">
    <property type="term" value="F:microtubule motor activity"/>
    <property type="evidence" value="ECO:0007669"/>
    <property type="project" value="InterPro"/>
</dbReference>
<dbReference type="PROSITE" id="PS00411">
    <property type="entry name" value="KINESIN_MOTOR_1"/>
    <property type="match status" value="1"/>
</dbReference>
<dbReference type="Ensembl" id="ENSELUT00000060622.2">
    <property type="protein sequence ID" value="ENSELUP00000053251.2"/>
    <property type="gene ID" value="ENSELUG00000014352.3"/>
</dbReference>
<dbReference type="SUPFAM" id="SSF52540">
    <property type="entry name" value="P-loop containing nucleoside triphosphate hydrolases"/>
    <property type="match status" value="1"/>
</dbReference>
<evidence type="ECO:0000256" key="9">
    <source>
        <dbReference type="PROSITE-ProRule" id="PRU00283"/>
    </source>
</evidence>
<dbReference type="GO" id="GO:0007097">
    <property type="term" value="P:nuclear migration"/>
    <property type="evidence" value="ECO:0007669"/>
    <property type="project" value="UniProtKB-ARBA"/>
</dbReference>
<reference evidence="14" key="4">
    <citation type="submission" date="2025-09" db="UniProtKB">
        <authorList>
            <consortium name="Ensembl"/>
        </authorList>
    </citation>
    <scope>IDENTIFICATION</scope>
</reference>
<proteinExistence type="inferred from homology"/>
<keyword evidence="2" id="KW-0963">Cytoplasm</keyword>
<feature type="coiled-coil region" evidence="11">
    <location>
        <begin position="334"/>
        <end position="375"/>
    </location>
</feature>
<dbReference type="Gene3D" id="6.10.250.1590">
    <property type="match status" value="1"/>
</dbReference>
<dbReference type="InterPro" id="IPR059182">
    <property type="entry name" value="Khc_C"/>
</dbReference>
<evidence type="ECO:0000256" key="11">
    <source>
        <dbReference type="SAM" id="Coils"/>
    </source>
</evidence>
<dbReference type="GO" id="GO:0007292">
    <property type="term" value="P:female gamete generation"/>
    <property type="evidence" value="ECO:0007669"/>
    <property type="project" value="UniProtKB-ARBA"/>
</dbReference>
<evidence type="ECO:0000313" key="15">
    <source>
        <dbReference type="Proteomes" id="UP000265140"/>
    </source>
</evidence>
<keyword evidence="8" id="KW-0206">Cytoskeleton</keyword>
<dbReference type="InterPro" id="IPR027417">
    <property type="entry name" value="P-loop_NTPase"/>
</dbReference>
<dbReference type="InterPro" id="IPR036961">
    <property type="entry name" value="Kinesin_motor_dom_sf"/>
</dbReference>
<dbReference type="SMART" id="SM00129">
    <property type="entry name" value="KISc"/>
    <property type="match status" value="1"/>
</dbReference>
<dbReference type="GO" id="GO:0098957">
    <property type="term" value="P:anterograde axonal transport of mitochondrion"/>
    <property type="evidence" value="ECO:0007669"/>
    <property type="project" value="UniProtKB-ARBA"/>
</dbReference>
<evidence type="ECO:0000256" key="12">
    <source>
        <dbReference type="SAM" id="MobiDB-lite"/>
    </source>
</evidence>
<comment type="subcellular location">
    <subcellularLocation>
        <location evidence="1">Cytoplasm</location>
        <location evidence="1">Cytoskeleton</location>
    </subcellularLocation>
</comment>
<evidence type="ECO:0000259" key="13">
    <source>
        <dbReference type="PROSITE" id="PS50067"/>
    </source>
</evidence>
<dbReference type="Pfam" id="PF00225">
    <property type="entry name" value="Kinesin"/>
    <property type="match status" value="1"/>
</dbReference>
<dbReference type="InterPro" id="IPR019821">
    <property type="entry name" value="Kinesin_motor_CS"/>
</dbReference>
<dbReference type="Bgee" id="ENSELUG00000014352">
    <property type="expression patterns" value="Expressed in brain and 6 other cell types or tissues"/>
</dbReference>
<keyword evidence="4 9" id="KW-0547">Nucleotide-binding</keyword>
<dbReference type="GO" id="GO:0008017">
    <property type="term" value="F:microtubule binding"/>
    <property type="evidence" value="ECO:0007669"/>
    <property type="project" value="InterPro"/>
</dbReference>
<keyword evidence="15" id="KW-1185">Reference proteome</keyword>
<dbReference type="FunFam" id="3.40.850.10:FF:000067">
    <property type="entry name" value="Kinesin-like protein"/>
    <property type="match status" value="1"/>
</dbReference>
<keyword evidence="7 9" id="KW-0505">Motor protein</keyword>
<evidence type="ECO:0000313" key="14">
    <source>
        <dbReference type="Ensembl" id="ENSELUP00000053251.2"/>
    </source>
</evidence>
<dbReference type="GO" id="GO:1904115">
    <property type="term" value="C:axon cytoplasm"/>
    <property type="evidence" value="ECO:0007669"/>
    <property type="project" value="GOC"/>
</dbReference>
<evidence type="ECO:0000256" key="1">
    <source>
        <dbReference type="ARBA" id="ARBA00004245"/>
    </source>
</evidence>
<protein>
    <recommendedName>
        <fullName evidence="10">Kinesin-like protein</fullName>
    </recommendedName>
</protein>
<accession>A0A6Q2XJE6</accession>